<organism evidence="3 4">
    <name type="scientific">Clostridium pasteurianum BC1</name>
    <dbReference type="NCBI Taxonomy" id="86416"/>
    <lineage>
        <taxon>Bacteria</taxon>
        <taxon>Bacillati</taxon>
        <taxon>Bacillota</taxon>
        <taxon>Clostridia</taxon>
        <taxon>Eubacteriales</taxon>
        <taxon>Clostridiaceae</taxon>
        <taxon>Clostridium</taxon>
    </lineage>
</organism>
<dbReference type="Gene3D" id="3.40.50.1860">
    <property type="match status" value="2"/>
</dbReference>
<gene>
    <name evidence="3" type="ORF">Clopa_3887</name>
</gene>
<evidence type="ECO:0000313" key="3">
    <source>
        <dbReference type="EMBL" id="AGK98638.1"/>
    </source>
</evidence>
<dbReference type="HOGENOM" id="CLU_055360_1_0_9"/>
<name>R4K7W0_CLOPA</name>
<dbReference type="KEGG" id="cpas:Clopa_3887"/>
<protein>
    <submittedName>
        <fullName evidence="3">Aspartate racemase</fullName>
    </submittedName>
</protein>
<dbReference type="Pfam" id="PF01177">
    <property type="entry name" value="Asp_Glu_race"/>
    <property type="match status" value="1"/>
</dbReference>
<dbReference type="PATRIC" id="fig|86416.3.peg.3882"/>
<sequence length="233" mass="26553">MKIGIVGGIGPESTVDYYKSLIYKYKKLKTDGSYPKIIIDSIDMQEVLNFISTKQWYKLVDILVESLNNLYIAGASIGVISSNTPHIVFHKVKKLAPMPVLSIVEETRERAKELKLKRLGLLGTITTMEEPFYKDSFLKSAIDIIVPRKAEREYIQQRIFTELENGIINKRTREGFLNIITRMIKEEFIDGVILGCTEIPIILKDGDLNIPFLNTVDIHVDGIIEEMKNNGEF</sequence>
<dbReference type="AlphaFoldDB" id="R4K7W0"/>
<dbReference type="SUPFAM" id="SSF53681">
    <property type="entry name" value="Aspartate/glutamate racemase"/>
    <property type="match status" value="2"/>
</dbReference>
<keyword evidence="2" id="KW-0413">Isomerase</keyword>
<dbReference type="GO" id="GO:0047661">
    <property type="term" value="F:amino-acid racemase activity"/>
    <property type="evidence" value="ECO:0007669"/>
    <property type="project" value="InterPro"/>
</dbReference>
<dbReference type="eggNOG" id="COG1794">
    <property type="taxonomic scope" value="Bacteria"/>
</dbReference>
<dbReference type="OrthoDB" id="9803739at2"/>
<comment type="similarity">
    <text evidence="1">Belongs to the aspartate/glutamate racemases family.</text>
</comment>
<dbReference type="InterPro" id="IPR001920">
    <property type="entry name" value="Asp/Glu_race"/>
</dbReference>
<dbReference type="InterPro" id="IPR033134">
    <property type="entry name" value="Asp/Glu_racemase_AS_2"/>
</dbReference>
<dbReference type="RefSeq" id="WP_015616913.1">
    <property type="nucleotide sequence ID" value="NC_021182.1"/>
</dbReference>
<dbReference type="Proteomes" id="UP000013523">
    <property type="component" value="Chromosome"/>
</dbReference>
<dbReference type="PANTHER" id="PTHR21198">
    <property type="entry name" value="GLUTAMATE RACEMASE"/>
    <property type="match status" value="1"/>
</dbReference>
<evidence type="ECO:0000313" key="4">
    <source>
        <dbReference type="Proteomes" id="UP000013523"/>
    </source>
</evidence>
<reference evidence="3 4" key="1">
    <citation type="submission" date="2012-01" db="EMBL/GenBank/DDBJ databases">
        <title>Complete sequence of chromosome of Clostridium pasteurianum BC1.</title>
        <authorList>
            <consortium name="US DOE Joint Genome Institute"/>
            <person name="Lucas S."/>
            <person name="Han J."/>
            <person name="Lapidus A."/>
            <person name="Cheng J.-F."/>
            <person name="Goodwin L."/>
            <person name="Pitluck S."/>
            <person name="Peters L."/>
            <person name="Mikhailova N."/>
            <person name="Teshima H."/>
            <person name="Detter J.C."/>
            <person name="Han C."/>
            <person name="Tapia R."/>
            <person name="Land M."/>
            <person name="Hauser L."/>
            <person name="Kyrpides N."/>
            <person name="Ivanova N."/>
            <person name="Pagani I."/>
            <person name="Dunn J."/>
            <person name="Taghavi S."/>
            <person name="Francis A."/>
            <person name="van der Lelie D."/>
            <person name="Woyke T."/>
        </authorList>
    </citation>
    <scope>NUCLEOTIDE SEQUENCE [LARGE SCALE GENOMIC DNA]</scope>
    <source>
        <strain evidence="3 4">BC1</strain>
    </source>
</reference>
<keyword evidence="4" id="KW-1185">Reference proteome</keyword>
<dbReference type="InterPro" id="IPR015942">
    <property type="entry name" value="Asp/Glu/hydantoin_racemase"/>
</dbReference>
<dbReference type="PANTHER" id="PTHR21198:SF7">
    <property type="entry name" value="ASPARTATE-GLUTAMATE RACEMASE FAMILY"/>
    <property type="match status" value="1"/>
</dbReference>
<dbReference type="EMBL" id="CP003261">
    <property type="protein sequence ID" value="AGK98638.1"/>
    <property type="molecule type" value="Genomic_DNA"/>
</dbReference>
<dbReference type="PROSITE" id="PS00924">
    <property type="entry name" value="ASP_GLU_RACEMASE_2"/>
    <property type="match status" value="1"/>
</dbReference>
<dbReference type="InterPro" id="IPR004380">
    <property type="entry name" value="Asp_race"/>
</dbReference>
<proteinExistence type="inferred from homology"/>
<evidence type="ECO:0000256" key="2">
    <source>
        <dbReference type="ARBA" id="ARBA00023235"/>
    </source>
</evidence>
<dbReference type="NCBIfam" id="TIGR00035">
    <property type="entry name" value="asp_race"/>
    <property type="match status" value="1"/>
</dbReference>
<accession>R4K7W0</accession>
<evidence type="ECO:0000256" key="1">
    <source>
        <dbReference type="ARBA" id="ARBA00007847"/>
    </source>
</evidence>
<dbReference type="STRING" id="86416.Clopa_3887"/>